<feature type="region of interest" description="Disordered" evidence="8">
    <location>
        <begin position="528"/>
        <end position="554"/>
    </location>
</feature>
<evidence type="ECO:0000313" key="9">
    <source>
        <dbReference type="EMBL" id="WAQ96557.1"/>
    </source>
</evidence>
<evidence type="ECO:0000256" key="6">
    <source>
        <dbReference type="ARBA" id="ARBA00023306"/>
    </source>
</evidence>
<sequence>MKKKTEIRGSDKTSYVWVLVEKDNVDSRQRGGKTPSEYTAQLSWTHTSFHSLVSLATLPDRRPLRMDLLVLAWLSSDLRFFTFPKVTFGLSSNSYLAAVAAWNRTAMKVAERYNVPTLPGIMEFAHYGLLDMMSLPYGGYCWQHPEDFERSFSDEDGGSELKKVTLLVIQALDQGSGTVNFLWPPLTPYLLALSSQPKLTLVKVIMAFLDDNTSLVRMKRDFDSFVCDHNDSRGVKHFRLDDAENDSLRDRSGELEALSVQTLLAKEKQYKYKEAEYIHAKSEIIRLKATISNLETANQKARILFEQQLEKAMAEKMRENSRVGELMTQLKYLEQRESLGREKLSDAQSALDKQRKSFEEQILTLQKERLQLSDNLEQEKESNWEKMTELRSEMRRKDSELSIVMLELDETKVQLKLQLKRWSDVTSQMQEGEEVKLKAAQAEQKVKIVRMEEDKVISTAMKSQLASFQEMEKQNRKLSDDNTYLRGIQENNLLLKEQHDNMQNKVERLENKLANYHALVAENEVACQPEQESDGATKWRSSDAVKARGTSDSKEMTLRNLQEHQSQMQQQERDGYKRIIDSYESEVTVSLDPSSQASINRVALLEDSVQGYKRQTENLEAELNKVGGDLASARQNIRQLELTLSDLHRKANYDVHDCRSEADQKTINSLREKVASLERALETCEQEKNTLECRIEQRHLQGDYDPTKLKVLHFKMNPVDSDIDRRREEMTKLREENARLRQRIQLLEEHDGKIEDLTVAVEQKIKEPGSSKDIEEMRSQLTLAELKNKRLMEAFKKTSQEVREVCYQLTGYKIDIPTSNQYRITSMYAESPTDYLLFQQNSRGNIEMLGTSFSSTLQDLMDMYLIQRDSIPAFLSSVTLDLFSRQTMNFG</sequence>
<dbReference type="InterPro" id="IPR008672">
    <property type="entry name" value="Mad1"/>
</dbReference>
<organism evidence="9 10">
    <name type="scientific">Mya arenaria</name>
    <name type="common">Soft-shell clam</name>
    <dbReference type="NCBI Taxonomy" id="6604"/>
    <lineage>
        <taxon>Eukaryota</taxon>
        <taxon>Metazoa</taxon>
        <taxon>Spiralia</taxon>
        <taxon>Lophotrochozoa</taxon>
        <taxon>Mollusca</taxon>
        <taxon>Bivalvia</taxon>
        <taxon>Autobranchia</taxon>
        <taxon>Heteroconchia</taxon>
        <taxon>Euheterodonta</taxon>
        <taxon>Imparidentia</taxon>
        <taxon>Neoheterodontei</taxon>
        <taxon>Myida</taxon>
        <taxon>Myoidea</taxon>
        <taxon>Myidae</taxon>
        <taxon>Mya</taxon>
    </lineage>
</organism>
<accession>A0ABY7DIN0</accession>
<keyword evidence="10" id="KW-1185">Reference proteome</keyword>
<evidence type="ECO:0000256" key="5">
    <source>
        <dbReference type="ARBA" id="ARBA00023242"/>
    </source>
</evidence>
<name>A0ABY7DIN0_MYAAR</name>
<evidence type="ECO:0000256" key="4">
    <source>
        <dbReference type="ARBA" id="ARBA00022776"/>
    </source>
</evidence>
<protein>
    <submittedName>
        <fullName evidence="9">MD1L1-like protein</fullName>
    </submittedName>
</protein>
<dbReference type="Pfam" id="PF05557">
    <property type="entry name" value="MAD"/>
    <property type="match status" value="2"/>
</dbReference>
<comment type="similarity">
    <text evidence="2">Belongs to the MAD1 family.</text>
</comment>
<comment type="subcellular location">
    <subcellularLocation>
        <location evidence="1">Nucleus</location>
    </subcellularLocation>
</comment>
<dbReference type="Gene3D" id="3.30.457.60">
    <property type="match status" value="1"/>
</dbReference>
<keyword evidence="4" id="KW-0498">Mitosis</keyword>
<keyword evidence="6" id="KW-0131">Cell cycle</keyword>
<dbReference type="PANTHER" id="PTHR23168:SF0">
    <property type="entry name" value="MITOTIC SPINDLE ASSEMBLY CHECKPOINT PROTEIN MAD1"/>
    <property type="match status" value="1"/>
</dbReference>
<dbReference type="Gene3D" id="1.20.5.170">
    <property type="match status" value="1"/>
</dbReference>
<evidence type="ECO:0000256" key="3">
    <source>
        <dbReference type="ARBA" id="ARBA00022618"/>
    </source>
</evidence>
<feature type="coiled-coil region" evidence="7">
    <location>
        <begin position="341"/>
        <end position="382"/>
    </location>
</feature>
<dbReference type="SUPFAM" id="SSF75704">
    <property type="entry name" value="Mitotic arrest deficient-like 1, Mad1"/>
    <property type="match status" value="1"/>
</dbReference>
<feature type="compositionally biased region" description="Basic and acidic residues" evidence="8">
    <location>
        <begin position="535"/>
        <end position="554"/>
    </location>
</feature>
<dbReference type="Proteomes" id="UP001164746">
    <property type="component" value="Chromosome 2"/>
</dbReference>
<evidence type="ECO:0000256" key="1">
    <source>
        <dbReference type="ARBA" id="ARBA00004123"/>
    </source>
</evidence>
<keyword evidence="5" id="KW-0539">Nucleus</keyword>
<evidence type="ECO:0000256" key="7">
    <source>
        <dbReference type="SAM" id="Coils"/>
    </source>
</evidence>
<proteinExistence type="inferred from homology"/>
<evidence type="ECO:0000313" key="10">
    <source>
        <dbReference type="Proteomes" id="UP001164746"/>
    </source>
</evidence>
<feature type="coiled-coil region" evidence="7">
    <location>
        <begin position="485"/>
        <end position="526"/>
    </location>
</feature>
<reference evidence="9" key="1">
    <citation type="submission" date="2022-11" db="EMBL/GenBank/DDBJ databases">
        <title>Centuries of genome instability and evolution in soft-shell clam transmissible cancer (bioRxiv).</title>
        <authorList>
            <person name="Hart S.F.M."/>
            <person name="Yonemitsu M.A."/>
            <person name="Giersch R.M."/>
            <person name="Beal B.F."/>
            <person name="Arriagada G."/>
            <person name="Davis B.W."/>
            <person name="Ostrander E.A."/>
            <person name="Goff S.P."/>
            <person name="Metzger M.J."/>
        </authorList>
    </citation>
    <scope>NUCLEOTIDE SEQUENCE</scope>
    <source>
        <strain evidence="9">MELC-2E11</strain>
        <tissue evidence="9">Siphon/mantle</tissue>
    </source>
</reference>
<gene>
    <name evidence="9" type="ORF">MAR_029247</name>
</gene>
<keyword evidence="3" id="KW-0132">Cell division</keyword>
<feature type="coiled-coil region" evidence="7">
    <location>
        <begin position="723"/>
        <end position="794"/>
    </location>
</feature>
<feature type="coiled-coil region" evidence="7">
    <location>
        <begin position="602"/>
        <end position="694"/>
    </location>
</feature>
<evidence type="ECO:0000256" key="8">
    <source>
        <dbReference type="SAM" id="MobiDB-lite"/>
    </source>
</evidence>
<dbReference type="Gene3D" id="6.10.250.90">
    <property type="match status" value="1"/>
</dbReference>
<dbReference type="PANTHER" id="PTHR23168">
    <property type="entry name" value="MITOTIC SPINDLE ASSEMBLY CHECKPOINT PROTEIN MAD1 MITOTIC ARREST DEFICIENT-LIKE PROTEIN 1"/>
    <property type="match status" value="1"/>
</dbReference>
<evidence type="ECO:0000256" key="2">
    <source>
        <dbReference type="ARBA" id="ARBA00008029"/>
    </source>
</evidence>
<dbReference type="EMBL" id="CP111013">
    <property type="protein sequence ID" value="WAQ96557.1"/>
    <property type="molecule type" value="Genomic_DNA"/>
</dbReference>
<keyword evidence="7" id="KW-0175">Coiled coil</keyword>